<name>A0A934U0U0_9FIRM</name>
<dbReference type="Proteomes" id="UP000633365">
    <property type="component" value="Unassembled WGS sequence"/>
</dbReference>
<keyword evidence="3" id="KW-1185">Reference proteome</keyword>
<proteinExistence type="predicted"/>
<dbReference type="RefSeq" id="WP_201427438.1">
    <property type="nucleotide sequence ID" value="NZ_JAEQMG010000066.1"/>
</dbReference>
<sequence>MAMGSTNRVVLNDEMQKAKGVCAAFRATVATFTADLESTVNTLMSSGFQGDAADGFKEFYTNNVKTFLETGGTFDQFLSMFDKEGEGLFDSIEKALIKGEGLDPKLGENNRSLGQSEGAAE</sequence>
<protein>
    <submittedName>
        <fullName evidence="2">Uncharacterized protein</fullName>
    </submittedName>
</protein>
<organism evidence="2 3">
    <name type="scientific">Ruminococcus difficilis</name>
    <dbReference type="NCBI Taxonomy" id="2763069"/>
    <lineage>
        <taxon>Bacteria</taxon>
        <taxon>Bacillati</taxon>
        <taxon>Bacillota</taxon>
        <taxon>Clostridia</taxon>
        <taxon>Eubacteriales</taxon>
        <taxon>Oscillospiraceae</taxon>
        <taxon>Ruminococcus</taxon>
    </lineage>
</organism>
<accession>A0A934U0U0</accession>
<evidence type="ECO:0000313" key="3">
    <source>
        <dbReference type="Proteomes" id="UP000633365"/>
    </source>
</evidence>
<feature type="region of interest" description="Disordered" evidence="1">
    <location>
        <begin position="102"/>
        <end position="121"/>
    </location>
</feature>
<dbReference type="AlphaFoldDB" id="A0A934U0U0"/>
<dbReference type="EMBL" id="JAEQMG010000066">
    <property type="protein sequence ID" value="MBK6088543.1"/>
    <property type="molecule type" value="Genomic_DNA"/>
</dbReference>
<evidence type="ECO:0000256" key="1">
    <source>
        <dbReference type="SAM" id="MobiDB-lite"/>
    </source>
</evidence>
<evidence type="ECO:0000313" key="2">
    <source>
        <dbReference type="EMBL" id="MBK6088543.1"/>
    </source>
</evidence>
<reference evidence="2" key="1">
    <citation type="submission" date="2021-01" db="EMBL/GenBank/DDBJ databases">
        <title>Genome public.</title>
        <authorList>
            <person name="Liu C."/>
            <person name="Sun Q."/>
        </authorList>
    </citation>
    <scope>NUCLEOTIDE SEQUENCE</scope>
    <source>
        <strain evidence="2">M6</strain>
    </source>
</reference>
<gene>
    <name evidence="2" type="ORF">JKK62_07745</name>
</gene>
<comment type="caution">
    <text evidence="2">The sequence shown here is derived from an EMBL/GenBank/DDBJ whole genome shotgun (WGS) entry which is preliminary data.</text>
</comment>